<feature type="region of interest" description="Disordered" evidence="1">
    <location>
        <begin position="418"/>
        <end position="442"/>
    </location>
</feature>
<keyword evidence="3" id="KW-1185">Reference proteome</keyword>
<dbReference type="AlphaFoldDB" id="A0A1X6NYF9"/>
<feature type="region of interest" description="Disordered" evidence="1">
    <location>
        <begin position="455"/>
        <end position="498"/>
    </location>
</feature>
<name>A0A1X6NYF9_PORUM</name>
<dbReference type="Proteomes" id="UP000218209">
    <property type="component" value="Unassembled WGS sequence"/>
</dbReference>
<sequence length="498" mass="52199">MRSDGQVHAAAADLSSMAFVRALPLRTHGAPVATLCLGRRRWSPALLRPPRRAAVVMDAAAPADFAEAPRADLTAPALDHLWCPPPAFSKVVSLGDVHDCAYPWLLDDGGFHGFAGEWGFFGAMDVRGVSLTAPAAALSRDRAGGGARTWARQPGASSMTQINLHEPHAVTRGAPATPRHVDGLRQMRWMWDCEAGRPEPAVVPGPGGGGVLFTDTGGGVWGIISGPAPIGTLTKTLTAPGSSMVELFLRGMKRCWSVVFGWEAAGAAVTLRALIRESPVTGWGDVEATPITLPSLAPASPPTPVADWVSGRPGPDVATAGVGVAKVLALVPPPPEVGAGGGGNGGGGDGGGRHMRAWDVAGGVRWAPAGGGRDGGATRHVALEDGLYLSMMADPHDGGWWSLGRWIRRAGRRASVCWSSSSRDRSSAGSSMKRTRRWGGRRSVASTVKSEFEGLHHRDPYSKRCQKKTGTILRSAATPSTVPSPAYTRTPHHARNHK</sequence>
<reference evidence="2 3" key="1">
    <citation type="submission" date="2017-03" db="EMBL/GenBank/DDBJ databases">
        <title>WGS assembly of Porphyra umbilicalis.</title>
        <authorList>
            <person name="Brawley S.H."/>
            <person name="Blouin N.A."/>
            <person name="Ficko-Blean E."/>
            <person name="Wheeler G.L."/>
            <person name="Lohr M."/>
            <person name="Goodson H.V."/>
            <person name="Jenkins J.W."/>
            <person name="Blaby-Haas C.E."/>
            <person name="Helliwell K.E."/>
            <person name="Chan C."/>
            <person name="Marriage T."/>
            <person name="Bhattacharya D."/>
            <person name="Klein A.S."/>
            <person name="Badis Y."/>
            <person name="Brodie J."/>
            <person name="Cao Y."/>
            <person name="Collen J."/>
            <person name="Dittami S.M."/>
            <person name="Gachon C.M."/>
            <person name="Green B.R."/>
            <person name="Karpowicz S."/>
            <person name="Kim J.W."/>
            <person name="Kudahl U."/>
            <person name="Lin S."/>
            <person name="Michel G."/>
            <person name="Mittag M."/>
            <person name="Olson B.J."/>
            <person name="Pangilinan J."/>
            <person name="Peng Y."/>
            <person name="Qiu H."/>
            <person name="Shu S."/>
            <person name="Singer J.T."/>
            <person name="Smith A.G."/>
            <person name="Sprecher B.N."/>
            <person name="Wagner V."/>
            <person name="Wang W."/>
            <person name="Wang Z.-Y."/>
            <person name="Yan J."/>
            <person name="Yarish C."/>
            <person name="Zoeuner-Riek S."/>
            <person name="Zhuang Y."/>
            <person name="Zou Y."/>
            <person name="Lindquist E.A."/>
            <person name="Grimwood J."/>
            <person name="Barry K."/>
            <person name="Rokhsar D.S."/>
            <person name="Schmutz J."/>
            <person name="Stiller J.W."/>
            <person name="Grossman A.R."/>
            <person name="Prochnik S.E."/>
        </authorList>
    </citation>
    <scope>NUCLEOTIDE SEQUENCE [LARGE SCALE GENOMIC DNA]</scope>
    <source>
        <strain evidence="2">4086291</strain>
    </source>
</reference>
<evidence type="ECO:0000256" key="1">
    <source>
        <dbReference type="SAM" id="MobiDB-lite"/>
    </source>
</evidence>
<evidence type="ECO:0000313" key="3">
    <source>
        <dbReference type="Proteomes" id="UP000218209"/>
    </source>
</evidence>
<feature type="compositionally biased region" description="Low complexity" evidence="1">
    <location>
        <begin position="418"/>
        <end position="431"/>
    </location>
</feature>
<accession>A0A1X6NYF9</accession>
<organism evidence="2 3">
    <name type="scientific">Porphyra umbilicalis</name>
    <name type="common">Purple laver</name>
    <name type="synonym">Red alga</name>
    <dbReference type="NCBI Taxonomy" id="2786"/>
    <lineage>
        <taxon>Eukaryota</taxon>
        <taxon>Rhodophyta</taxon>
        <taxon>Bangiophyceae</taxon>
        <taxon>Bangiales</taxon>
        <taxon>Bangiaceae</taxon>
        <taxon>Porphyra</taxon>
    </lineage>
</organism>
<proteinExistence type="predicted"/>
<protein>
    <submittedName>
        <fullName evidence="2">Uncharacterized protein</fullName>
    </submittedName>
</protein>
<dbReference type="EMBL" id="KV918998">
    <property type="protein sequence ID" value="OSX73413.1"/>
    <property type="molecule type" value="Genomic_DNA"/>
</dbReference>
<evidence type="ECO:0000313" key="2">
    <source>
        <dbReference type="EMBL" id="OSX73413.1"/>
    </source>
</evidence>
<gene>
    <name evidence="2" type="ORF">BU14_0350s0007</name>
</gene>